<evidence type="ECO:0000313" key="1">
    <source>
        <dbReference type="EMBL" id="KAG8171068.1"/>
    </source>
</evidence>
<name>A0AAV6TGX9_9ARAC</name>
<dbReference type="Proteomes" id="UP000827092">
    <property type="component" value="Unassembled WGS sequence"/>
</dbReference>
<dbReference type="EMBL" id="JAFNEN010004475">
    <property type="protein sequence ID" value="KAG8171068.1"/>
    <property type="molecule type" value="Genomic_DNA"/>
</dbReference>
<accession>A0AAV6TGX9</accession>
<comment type="caution">
    <text evidence="1">The sequence shown here is derived from an EMBL/GenBank/DDBJ whole genome shotgun (WGS) entry which is preliminary data.</text>
</comment>
<keyword evidence="2" id="KW-1185">Reference proteome</keyword>
<reference evidence="1 2" key="1">
    <citation type="journal article" date="2022" name="Nat. Ecol. Evol.">
        <title>A masculinizing supergene underlies an exaggerated male reproductive morph in a spider.</title>
        <authorList>
            <person name="Hendrickx F."/>
            <person name="De Corte Z."/>
            <person name="Sonet G."/>
            <person name="Van Belleghem S.M."/>
            <person name="Kostlbacher S."/>
            <person name="Vangestel C."/>
        </authorList>
    </citation>
    <scope>NUCLEOTIDE SEQUENCE [LARGE SCALE GENOMIC DNA]</scope>
    <source>
        <strain evidence="1">W744_W776</strain>
    </source>
</reference>
<gene>
    <name evidence="1" type="ORF">JTE90_015822</name>
</gene>
<protein>
    <submittedName>
        <fullName evidence="1">Uncharacterized protein</fullName>
    </submittedName>
</protein>
<dbReference type="AlphaFoldDB" id="A0AAV6TGX9"/>
<evidence type="ECO:0000313" key="2">
    <source>
        <dbReference type="Proteomes" id="UP000827092"/>
    </source>
</evidence>
<sequence>MRDVVMRPHEVLVCSRQSDDGRGPRIRSGVCNQLTDAKQLHPENGYASACGAYTGRYGRASPRGRFTAVSRRVGWRWARLKWPGVSPPEPPPVRSWWVVAILK</sequence>
<organism evidence="1 2">
    <name type="scientific">Oedothorax gibbosus</name>
    <dbReference type="NCBI Taxonomy" id="931172"/>
    <lineage>
        <taxon>Eukaryota</taxon>
        <taxon>Metazoa</taxon>
        <taxon>Ecdysozoa</taxon>
        <taxon>Arthropoda</taxon>
        <taxon>Chelicerata</taxon>
        <taxon>Arachnida</taxon>
        <taxon>Araneae</taxon>
        <taxon>Araneomorphae</taxon>
        <taxon>Entelegynae</taxon>
        <taxon>Araneoidea</taxon>
        <taxon>Linyphiidae</taxon>
        <taxon>Erigoninae</taxon>
        <taxon>Oedothorax</taxon>
    </lineage>
</organism>
<proteinExistence type="predicted"/>